<keyword evidence="4" id="KW-0442">Lipid degradation</keyword>
<evidence type="ECO:0000313" key="13">
    <source>
        <dbReference type="EMBL" id="PWF24264.1"/>
    </source>
</evidence>
<sequence>MATVQTLPAAAAGGWRNWRIDRDGQGLAWLTLDRAGSAVNALSADVMAELAAVLDSLDQAPPAGLIIRSGKDTGFIVGADIDEFADLGEGTAAQALVARGWKLFERLAAVPYPTLALIQGHCLGGGLELALACRYRLAVEDASAALGLPEVMLGIFPGWGGIKRLPRVVGVQAALDMMLTGRRIDPRRAARLGLVDACVPLRVRDAAARQWVLSGKRVRKVSGWRAWMNAWPLKRLVRWQAARQLDSKDPLGHYPAPRAILALWAEHDGNALQAPDLVESILSSDTARNLLRVYRLQERLKSQGKPNGMRAVRHVHVVGAGVMGGDIAAWCALQGLSVTLQDQNVERIAPALARAGKLYTRRLKDRRRIQAALDRLIPDVDGHGVARADLVIEAISENLEAKQALYRQVEARMRPDALLATNTSSLSLETLRTVLQRPQRLIGIHFFNPVARMPLVEVVGARDGDAEHQAAVARACGFVGQIGKLPLPVNSAPGFLVNAALAPYMLAAMRHVDAGISPAAVDAAMTDFGMPMGPIELADTVGLDVALAAGRQLAPDAEPPRCLLQRIERGHLGRKNERGFYVWRDGKVVKDAGHMPRVAGAGNDPALLAAGLARVLADQVRLQLEVGVVEDADLADAGMIFGTGYAPFTGGPLHHHNRLSS</sequence>
<evidence type="ECO:0000256" key="7">
    <source>
        <dbReference type="ARBA" id="ARBA00023098"/>
    </source>
</evidence>
<dbReference type="UniPathway" id="UPA00659"/>
<evidence type="ECO:0000256" key="9">
    <source>
        <dbReference type="ARBA" id="ARBA00023268"/>
    </source>
</evidence>
<evidence type="ECO:0000259" key="11">
    <source>
        <dbReference type="Pfam" id="PF00725"/>
    </source>
</evidence>
<dbReference type="InterPro" id="IPR001753">
    <property type="entry name" value="Enoyl-CoA_hydra/iso"/>
</dbReference>
<keyword evidence="3" id="KW-0276">Fatty acid metabolism</keyword>
<reference evidence="14" key="1">
    <citation type="submission" date="2018-05" db="EMBL/GenBank/DDBJ databases">
        <authorList>
            <person name="Li Y."/>
        </authorList>
    </citation>
    <scope>NUCLEOTIDE SEQUENCE [LARGE SCALE GENOMIC DNA]</scope>
    <source>
        <strain evidence="14">3d-2-2</strain>
    </source>
</reference>
<evidence type="ECO:0000256" key="3">
    <source>
        <dbReference type="ARBA" id="ARBA00022832"/>
    </source>
</evidence>
<dbReference type="Proteomes" id="UP000245212">
    <property type="component" value="Unassembled WGS sequence"/>
</dbReference>
<comment type="catalytic activity">
    <reaction evidence="10">
        <text>a (3S)-3-hydroxyacyl-CoA + NAD(+) = a 3-oxoacyl-CoA + NADH + H(+)</text>
        <dbReference type="Rhea" id="RHEA:22432"/>
        <dbReference type="ChEBI" id="CHEBI:15378"/>
        <dbReference type="ChEBI" id="CHEBI:57318"/>
        <dbReference type="ChEBI" id="CHEBI:57540"/>
        <dbReference type="ChEBI" id="CHEBI:57945"/>
        <dbReference type="ChEBI" id="CHEBI:90726"/>
        <dbReference type="EC" id="1.1.1.35"/>
    </reaction>
</comment>
<dbReference type="Gene3D" id="1.10.1040.10">
    <property type="entry name" value="N-(1-d-carboxylethyl)-l-norvaline Dehydrogenase, domain 2"/>
    <property type="match status" value="2"/>
</dbReference>
<evidence type="ECO:0000256" key="4">
    <source>
        <dbReference type="ARBA" id="ARBA00022963"/>
    </source>
</evidence>
<dbReference type="AlphaFoldDB" id="A0A2V1JZG4"/>
<dbReference type="Gene3D" id="3.40.50.720">
    <property type="entry name" value="NAD(P)-binding Rossmann-like Domain"/>
    <property type="match status" value="1"/>
</dbReference>
<dbReference type="Gene3D" id="3.90.226.10">
    <property type="entry name" value="2-enoyl-CoA Hydratase, Chain A, domain 1"/>
    <property type="match status" value="1"/>
</dbReference>
<dbReference type="GO" id="GO:0070403">
    <property type="term" value="F:NAD+ binding"/>
    <property type="evidence" value="ECO:0007669"/>
    <property type="project" value="InterPro"/>
</dbReference>
<dbReference type="GO" id="GO:0006635">
    <property type="term" value="P:fatty acid beta-oxidation"/>
    <property type="evidence" value="ECO:0007669"/>
    <property type="project" value="UniProtKB-UniPathway"/>
</dbReference>
<dbReference type="Pfam" id="PF00378">
    <property type="entry name" value="ECH_1"/>
    <property type="match status" value="1"/>
</dbReference>
<dbReference type="CDD" id="cd06558">
    <property type="entry name" value="crotonase-like"/>
    <property type="match status" value="1"/>
</dbReference>
<dbReference type="InterPro" id="IPR013328">
    <property type="entry name" value="6PGD_dom2"/>
</dbReference>
<dbReference type="SUPFAM" id="SSF51735">
    <property type="entry name" value="NAD(P)-binding Rossmann-fold domains"/>
    <property type="match status" value="1"/>
</dbReference>
<feature type="domain" description="3-hydroxyacyl-CoA dehydrogenase NAD binding" evidence="12">
    <location>
        <begin position="314"/>
        <end position="490"/>
    </location>
</feature>
<keyword evidence="6" id="KW-0520">NAD</keyword>
<dbReference type="InterPro" id="IPR050136">
    <property type="entry name" value="FA_oxidation_alpha_subunit"/>
</dbReference>
<evidence type="ECO:0000256" key="1">
    <source>
        <dbReference type="ARBA" id="ARBA00005005"/>
    </source>
</evidence>
<comment type="pathway">
    <text evidence="1">Lipid metabolism; fatty acid beta-oxidation.</text>
</comment>
<evidence type="ECO:0000256" key="8">
    <source>
        <dbReference type="ARBA" id="ARBA00023239"/>
    </source>
</evidence>
<dbReference type="GO" id="GO:0004300">
    <property type="term" value="F:enoyl-CoA hydratase activity"/>
    <property type="evidence" value="ECO:0007669"/>
    <property type="project" value="TreeGrafter"/>
</dbReference>
<dbReference type="PANTHER" id="PTHR43612:SF3">
    <property type="entry name" value="TRIFUNCTIONAL ENZYME SUBUNIT ALPHA, MITOCHONDRIAL"/>
    <property type="match status" value="1"/>
</dbReference>
<dbReference type="InterPro" id="IPR006108">
    <property type="entry name" value="3HC_DH_C"/>
</dbReference>
<accession>A0A2V1JZG4</accession>
<keyword evidence="5" id="KW-0560">Oxidoreductase</keyword>
<keyword evidence="7" id="KW-0443">Lipid metabolism</keyword>
<dbReference type="SUPFAM" id="SSF52096">
    <property type="entry name" value="ClpP/crotonase"/>
    <property type="match status" value="1"/>
</dbReference>
<comment type="similarity">
    <text evidence="2">In the central section; belongs to the 3-hydroxyacyl-CoA dehydrogenase family.</text>
</comment>
<organism evidence="13 14">
    <name type="scientific">Corticimicrobacter populi</name>
    <dbReference type="NCBI Taxonomy" id="2175229"/>
    <lineage>
        <taxon>Bacteria</taxon>
        <taxon>Pseudomonadati</taxon>
        <taxon>Pseudomonadota</taxon>
        <taxon>Betaproteobacteria</taxon>
        <taxon>Burkholderiales</taxon>
        <taxon>Alcaligenaceae</taxon>
        <taxon>Corticimicrobacter</taxon>
    </lineage>
</organism>
<dbReference type="InterPro" id="IPR036291">
    <property type="entry name" value="NAD(P)-bd_dom_sf"/>
</dbReference>
<dbReference type="InterPro" id="IPR006176">
    <property type="entry name" value="3-OHacyl-CoA_DH_NAD-bd"/>
</dbReference>
<comment type="caution">
    <text evidence="13">The sequence shown here is derived from an EMBL/GenBank/DDBJ whole genome shotgun (WGS) entry which is preliminary data.</text>
</comment>
<dbReference type="EMBL" id="QETA01000002">
    <property type="protein sequence ID" value="PWF24264.1"/>
    <property type="molecule type" value="Genomic_DNA"/>
</dbReference>
<keyword evidence="14" id="KW-1185">Reference proteome</keyword>
<evidence type="ECO:0000313" key="14">
    <source>
        <dbReference type="Proteomes" id="UP000245212"/>
    </source>
</evidence>
<dbReference type="Pfam" id="PF02737">
    <property type="entry name" value="3HCDH_N"/>
    <property type="match status" value="1"/>
</dbReference>
<evidence type="ECO:0000256" key="2">
    <source>
        <dbReference type="ARBA" id="ARBA00007005"/>
    </source>
</evidence>
<evidence type="ECO:0000259" key="12">
    <source>
        <dbReference type="Pfam" id="PF02737"/>
    </source>
</evidence>
<evidence type="ECO:0000256" key="5">
    <source>
        <dbReference type="ARBA" id="ARBA00023002"/>
    </source>
</evidence>
<dbReference type="PANTHER" id="PTHR43612">
    <property type="entry name" value="TRIFUNCTIONAL ENZYME SUBUNIT ALPHA"/>
    <property type="match status" value="1"/>
</dbReference>
<dbReference type="Pfam" id="PF00725">
    <property type="entry name" value="3HCDH"/>
    <property type="match status" value="1"/>
</dbReference>
<keyword evidence="8" id="KW-0456">Lyase</keyword>
<proteinExistence type="inferred from homology"/>
<evidence type="ECO:0000256" key="6">
    <source>
        <dbReference type="ARBA" id="ARBA00023027"/>
    </source>
</evidence>
<dbReference type="GO" id="GO:0016509">
    <property type="term" value="F:long-chain (3S)-3-hydroxyacyl-CoA dehydrogenase (NAD+) activity"/>
    <property type="evidence" value="ECO:0007669"/>
    <property type="project" value="TreeGrafter"/>
</dbReference>
<dbReference type="InterPro" id="IPR029045">
    <property type="entry name" value="ClpP/crotonase-like_dom_sf"/>
</dbReference>
<gene>
    <name evidence="13" type="ORF">DD235_07830</name>
</gene>
<dbReference type="SUPFAM" id="SSF48179">
    <property type="entry name" value="6-phosphogluconate dehydrogenase C-terminal domain-like"/>
    <property type="match status" value="1"/>
</dbReference>
<keyword evidence="9" id="KW-0511">Multifunctional enzyme</keyword>
<feature type="domain" description="3-hydroxyacyl-CoA dehydrogenase C-terminal" evidence="11">
    <location>
        <begin position="494"/>
        <end position="583"/>
    </location>
</feature>
<evidence type="ECO:0000256" key="10">
    <source>
        <dbReference type="ARBA" id="ARBA00049556"/>
    </source>
</evidence>
<protein>
    <submittedName>
        <fullName evidence="13">Enoyl-CoA hydratase</fullName>
    </submittedName>
</protein>
<name>A0A2V1JZG4_9BURK</name>
<dbReference type="InterPro" id="IPR008927">
    <property type="entry name" value="6-PGluconate_DH-like_C_sf"/>
</dbReference>